<dbReference type="GeneID" id="9059186"/>
<dbReference type="OMA" id="ICVNEME"/>
<dbReference type="RefSeq" id="XP_002782013.1">
    <property type="nucleotide sequence ID" value="XM_002781967.1"/>
</dbReference>
<organism evidence="3">
    <name type="scientific">Perkinsus marinus (strain ATCC 50983 / TXsc)</name>
    <dbReference type="NCBI Taxonomy" id="423536"/>
    <lineage>
        <taxon>Eukaryota</taxon>
        <taxon>Sar</taxon>
        <taxon>Alveolata</taxon>
        <taxon>Perkinsozoa</taxon>
        <taxon>Perkinsea</taxon>
        <taxon>Perkinsida</taxon>
        <taxon>Perkinsidae</taxon>
        <taxon>Perkinsus</taxon>
    </lineage>
</organism>
<evidence type="ECO:0000256" key="1">
    <source>
        <dbReference type="SAM" id="Coils"/>
    </source>
</evidence>
<dbReference type="Proteomes" id="UP000007800">
    <property type="component" value="Unassembled WGS sequence"/>
</dbReference>
<sequence length="236" mass="27184">MGKKGAKKQETIGVTMKPEELYDELENGVKSIEQELEIRTRAAEDHTRIFQEYKREVDNVDETGRLNRMITTSVVGDHARRYKATQDVLIQEINSLETNLAELREDREICVNEMEEMIRDKAKEYELKEIKEQEARDKVEQTAAEFISMMEELITKLQNAIKATLPEGEGYSSAIQLATSDLSNLDESDRRRLERKARDFSKEMQKEVLEKIRELETPAVSDLLSEDESLAVPQSA</sequence>
<evidence type="ECO:0000313" key="2">
    <source>
        <dbReference type="EMBL" id="EER13808.1"/>
    </source>
</evidence>
<dbReference type="OrthoDB" id="442393at2759"/>
<dbReference type="InParanoid" id="C5KP20"/>
<name>C5KP20_PERM5</name>
<dbReference type="AlphaFoldDB" id="C5KP20"/>
<proteinExistence type="predicted"/>
<keyword evidence="1" id="KW-0175">Coiled coil</keyword>
<gene>
    <name evidence="2" type="ORF">Pmar_PMAR000970</name>
</gene>
<dbReference type="EMBL" id="GG674889">
    <property type="protein sequence ID" value="EER13808.1"/>
    <property type="molecule type" value="Genomic_DNA"/>
</dbReference>
<feature type="coiled-coil region" evidence="1">
    <location>
        <begin position="79"/>
        <end position="131"/>
    </location>
</feature>
<protein>
    <submittedName>
        <fullName evidence="2">Tropomyosin beta chain, putative</fullName>
    </submittedName>
</protein>
<accession>C5KP20</accession>
<reference evidence="2 3" key="1">
    <citation type="submission" date="2008-07" db="EMBL/GenBank/DDBJ databases">
        <authorList>
            <person name="El-Sayed N."/>
            <person name="Caler E."/>
            <person name="Inman J."/>
            <person name="Amedeo P."/>
            <person name="Hass B."/>
            <person name="Wortman J."/>
        </authorList>
    </citation>
    <scope>NUCLEOTIDE SEQUENCE [LARGE SCALE GENOMIC DNA]</scope>
    <source>
        <strain evidence="3">ATCC 50983 / TXsc</strain>
    </source>
</reference>
<keyword evidence="3" id="KW-1185">Reference proteome</keyword>
<evidence type="ECO:0000313" key="3">
    <source>
        <dbReference type="Proteomes" id="UP000007800"/>
    </source>
</evidence>